<proteinExistence type="predicted"/>
<dbReference type="RefSeq" id="XP_018281677.1">
    <property type="nucleotide sequence ID" value="XM_018419598.1"/>
</dbReference>
<dbReference type="Proteomes" id="UP000053611">
    <property type="component" value="Unassembled WGS sequence"/>
</dbReference>
<dbReference type="GO" id="GO:0008270">
    <property type="term" value="F:zinc ion binding"/>
    <property type="evidence" value="ECO:0007669"/>
    <property type="project" value="UniProtKB-KW"/>
</dbReference>
<evidence type="ECO:0000256" key="1">
    <source>
        <dbReference type="PROSITE-ProRule" id="PRU00094"/>
    </source>
</evidence>
<feature type="region of interest" description="Disordered" evidence="2">
    <location>
        <begin position="125"/>
        <end position="159"/>
    </location>
</feature>
<feature type="domain" description="GATA-type" evidence="3">
    <location>
        <begin position="54"/>
        <end position="87"/>
    </location>
</feature>
<dbReference type="AlphaFoldDB" id="A0A0J0XVU4"/>
<keyword evidence="1" id="KW-0479">Metal-binding</keyword>
<dbReference type="PROSITE" id="PS50114">
    <property type="entry name" value="GATA_ZN_FINGER_2"/>
    <property type="match status" value="1"/>
</dbReference>
<dbReference type="SMART" id="SM00401">
    <property type="entry name" value="ZnF_GATA"/>
    <property type="match status" value="1"/>
</dbReference>
<dbReference type="OrthoDB" id="2162994at2759"/>
<keyword evidence="5" id="KW-1185">Reference proteome</keyword>
<sequence>MAAIRIRREELTKKQDTKQRNGIGATGGPIRPPPPRLPSNMASSAPHPYPHSRPRETIRCSGCNTTQSLEWLTGPDGPHSLCHSCGVSVVEPPHLSPTGALLTISTSTKFLMRARAIPTSHPYQVSTLRRPHPRASQLPLTSVPGHTGHSSNLIGLGPT</sequence>
<dbReference type="InterPro" id="IPR013088">
    <property type="entry name" value="Znf_NHR/GATA"/>
</dbReference>
<evidence type="ECO:0000259" key="3">
    <source>
        <dbReference type="PROSITE" id="PS50114"/>
    </source>
</evidence>
<dbReference type="Pfam" id="PF00320">
    <property type="entry name" value="GATA"/>
    <property type="match status" value="1"/>
</dbReference>
<dbReference type="GeneID" id="28980201"/>
<keyword evidence="1" id="KW-0863">Zinc-finger</keyword>
<dbReference type="SUPFAM" id="SSF57716">
    <property type="entry name" value="Glucocorticoid receptor-like (DNA-binding domain)"/>
    <property type="match status" value="1"/>
</dbReference>
<keyword evidence="1" id="KW-0862">Zinc</keyword>
<protein>
    <recommendedName>
        <fullName evidence="3">GATA-type domain-containing protein</fullName>
    </recommendedName>
</protein>
<dbReference type="EMBL" id="KQ087182">
    <property type="protein sequence ID" value="KLT45186.1"/>
    <property type="molecule type" value="Genomic_DNA"/>
</dbReference>
<dbReference type="InterPro" id="IPR000679">
    <property type="entry name" value="Znf_GATA"/>
</dbReference>
<gene>
    <name evidence="4" type="ORF">CC85DRAFT_151940</name>
</gene>
<evidence type="ECO:0000256" key="2">
    <source>
        <dbReference type="SAM" id="MobiDB-lite"/>
    </source>
</evidence>
<dbReference type="Gene3D" id="3.30.50.10">
    <property type="entry name" value="Erythroid Transcription Factor GATA-1, subunit A"/>
    <property type="match status" value="1"/>
</dbReference>
<dbReference type="GO" id="GO:0043565">
    <property type="term" value="F:sequence-specific DNA binding"/>
    <property type="evidence" value="ECO:0007669"/>
    <property type="project" value="InterPro"/>
</dbReference>
<evidence type="ECO:0000313" key="4">
    <source>
        <dbReference type="EMBL" id="KLT45186.1"/>
    </source>
</evidence>
<feature type="region of interest" description="Disordered" evidence="2">
    <location>
        <begin position="1"/>
        <end position="55"/>
    </location>
</feature>
<dbReference type="GO" id="GO:0006355">
    <property type="term" value="P:regulation of DNA-templated transcription"/>
    <property type="evidence" value="ECO:0007669"/>
    <property type="project" value="InterPro"/>
</dbReference>
<feature type="compositionally biased region" description="Basic and acidic residues" evidence="2">
    <location>
        <begin position="1"/>
        <end position="19"/>
    </location>
</feature>
<reference evidence="4 5" key="1">
    <citation type="submission" date="2015-03" db="EMBL/GenBank/DDBJ databases">
        <title>Genomics and transcriptomics of the oil-accumulating basidiomycete yeast T. oleaginosus allow insights into substrate utilization and the diverse evolutionary trajectories of mating systems in fungi.</title>
        <authorList>
            <consortium name="DOE Joint Genome Institute"/>
            <person name="Kourist R."/>
            <person name="Kracht O."/>
            <person name="Bracharz F."/>
            <person name="Lipzen A."/>
            <person name="Nolan M."/>
            <person name="Ohm R."/>
            <person name="Grigoriev I."/>
            <person name="Sun S."/>
            <person name="Heitman J."/>
            <person name="Bruck T."/>
            <person name="Nowrousian M."/>
        </authorList>
    </citation>
    <scope>NUCLEOTIDE SEQUENCE [LARGE SCALE GENOMIC DNA]</scope>
    <source>
        <strain evidence="4 5">IBC0246</strain>
    </source>
</reference>
<name>A0A0J0XVU4_9TREE</name>
<accession>A0A0J0XVU4</accession>
<organism evidence="4 5">
    <name type="scientific">Cutaneotrichosporon oleaginosum</name>
    <dbReference type="NCBI Taxonomy" id="879819"/>
    <lineage>
        <taxon>Eukaryota</taxon>
        <taxon>Fungi</taxon>
        <taxon>Dikarya</taxon>
        <taxon>Basidiomycota</taxon>
        <taxon>Agaricomycotina</taxon>
        <taxon>Tremellomycetes</taxon>
        <taxon>Trichosporonales</taxon>
        <taxon>Trichosporonaceae</taxon>
        <taxon>Cutaneotrichosporon</taxon>
    </lineage>
</organism>
<evidence type="ECO:0000313" key="5">
    <source>
        <dbReference type="Proteomes" id="UP000053611"/>
    </source>
</evidence>